<dbReference type="OMA" id="TESYNCA"/>
<dbReference type="SUPFAM" id="SSF48403">
    <property type="entry name" value="Ankyrin repeat"/>
    <property type="match status" value="1"/>
</dbReference>
<sequence length="592" mass="67603">MEPEDIRDLRSDININIDLLTALTGRLTRDNTFKLVRYQEDKEKQAILDWLTPNDYSPQQNDFLKQWQAGSGKWLLDSAKFKHWLETKKQTLFCPGIPGAGKTIITSIVVEELSSRFQDKSNNGIAYIYCNFKRQDEQTLEDLLASVLKQLAQAKSSLPETVRSLHDRCKSMKARPSIDDISMALHSVAAEFSRVFIVVDALDECRVNDSCRAKLLSQLSQFQTSCEANIFATSRFIPEITERFERDTWLEVRASKQDIQRYVERHIDELPRFVGRDPDLQQEISSEIVKAVDGMDVASYTLLEDLTNCNRFLLAQLHLNSLKGKRSRTAIRDTLKRLPTGTESYNCAYSDAMMRIEGQLPDEATLAKEALSWITCAKRPLTTTELQHALAVKVSQAEFDKDNKSDIEDIVSVCAGLVTVDEESGIIRLVHYTTQEYFEQTQKDWFPTAEFDITTICLTYLSFAVFGSGPCDTDSSFEERLQLNPLYDYAAHYWGHHACQVRSPHSKVIEFFHHEMNMEAASQAMQVRKYFSCQDQYSQLFPRRTTGLHLCAYFGITDVAAAIIDFVDLDSRDEYGRTPLSWAAWNGHEGVV</sequence>
<dbReference type="PANTHER" id="PTHR10039">
    <property type="entry name" value="AMELOGENIN"/>
    <property type="match status" value="1"/>
</dbReference>
<evidence type="ECO:0000313" key="5">
    <source>
        <dbReference type="Proteomes" id="UP000624244"/>
    </source>
</evidence>
<dbReference type="InterPro" id="IPR027417">
    <property type="entry name" value="P-loop_NTPase"/>
</dbReference>
<dbReference type="InterPro" id="IPR036770">
    <property type="entry name" value="Ankyrin_rpt-contain_sf"/>
</dbReference>
<accession>A0A8H5ZCP1</accession>
<dbReference type="InterPro" id="IPR054471">
    <property type="entry name" value="GPIID_WHD"/>
</dbReference>
<dbReference type="SUPFAM" id="SSF52540">
    <property type="entry name" value="P-loop containing nucleoside triphosphate hydrolases"/>
    <property type="match status" value="1"/>
</dbReference>
<organism evidence="4 5">
    <name type="scientific">Cochliobolus sativus</name>
    <name type="common">Common root rot and spot blotch fungus</name>
    <name type="synonym">Bipolaris sorokiniana</name>
    <dbReference type="NCBI Taxonomy" id="45130"/>
    <lineage>
        <taxon>Eukaryota</taxon>
        <taxon>Fungi</taxon>
        <taxon>Dikarya</taxon>
        <taxon>Ascomycota</taxon>
        <taxon>Pezizomycotina</taxon>
        <taxon>Dothideomycetes</taxon>
        <taxon>Pleosporomycetidae</taxon>
        <taxon>Pleosporales</taxon>
        <taxon>Pleosporineae</taxon>
        <taxon>Pleosporaceae</taxon>
        <taxon>Bipolaris</taxon>
    </lineage>
</organism>
<feature type="domain" description="GPI inositol-deacylase winged helix" evidence="2">
    <location>
        <begin position="365"/>
        <end position="441"/>
    </location>
</feature>
<evidence type="ECO:0000259" key="3">
    <source>
        <dbReference type="Pfam" id="PF24883"/>
    </source>
</evidence>
<feature type="domain" description="Nephrocystin 3-like N-terminal" evidence="3">
    <location>
        <begin position="70"/>
        <end position="235"/>
    </location>
</feature>
<protein>
    <recommendedName>
        <fullName evidence="6">NACHT domain-containing protein</fullName>
    </recommendedName>
</protein>
<dbReference type="Proteomes" id="UP000624244">
    <property type="component" value="Unassembled WGS sequence"/>
</dbReference>
<dbReference type="InterPro" id="IPR056884">
    <property type="entry name" value="NPHP3-like_N"/>
</dbReference>
<dbReference type="EMBL" id="WNKQ01000015">
    <property type="protein sequence ID" value="KAF5846802.1"/>
    <property type="molecule type" value="Genomic_DNA"/>
</dbReference>
<dbReference type="Gene3D" id="3.40.50.300">
    <property type="entry name" value="P-loop containing nucleotide triphosphate hydrolases"/>
    <property type="match status" value="1"/>
</dbReference>
<evidence type="ECO:0000256" key="1">
    <source>
        <dbReference type="ARBA" id="ARBA00022737"/>
    </source>
</evidence>
<dbReference type="InterPro" id="IPR002110">
    <property type="entry name" value="Ankyrin_rpt"/>
</dbReference>
<dbReference type="Gene3D" id="1.25.40.20">
    <property type="entry name" value="Ankyrin repeat-containing domain"/>
    <property type="match status" value="1"/>
</dbReference>
<dbReference type="Pfam" id="PF24883">
    <property type="entry name" value="NPHP3_N"/>
    <property type="match status" value="1"/>
</dbReference>
<dbReference type="PANTHER" id="PTHR10039:SF15">
    <property type="entry name" value="NACHT DOMAIN-CONTAINING PROTEIN"/>
    <property type="match status" value="1"/>
</dbReference>
<evidence type="ECO:0000313" key="4">
    <source>
        <dbReference type="EMBL" id="KAF5846802.1"/>
    </source>
</evidence>
<comment type="caution">
    <text evidence="4">The sequence shown here is derived from an EMBL/GenBank/DDBJ whole genome shotgun (WGS) entry which is preliminary data.</text>
</comment>
<name>A0A8H5ZCP1_COCSA</name>
<proteinExistence type="predicted"/>
<dbReference type="Pfam" id="PF12796">
    <property type="entry name" value="Ank_2"/>
    <property type="match status" value="1"/>
</dbReference>
<evidence type="ECO:0000259" key="2">
    <source>
        <dbReference type="Pfam" id="PF22939"/>
    </source>
</evidence>
<gene>
    <name evidence="4" type="ORF">GGP41_004910</name>
</gene>
<evidence type="ECO:0008006" key="6">
    <source>
        <dbReference type="Google" id="ProtNLM"/>
    </source>
</evidence>
<dbReference type="Pfam" id="PF22939">
    <property type="entry name" value="WHD_GPIID"/>
    <property type="match status" value="1"/>
</dbReference>
<reference evidence="4" key="1">
    <citation type="submission" date="2019-11" db="EMBL/GenBank/DDBJ databases">
        <title>Bipolaris sorokiniana Genome sequencing.</title>
        <authorList>
            <person name="Wang H."/>
        </authorList>
    </citation>
    <scope>NUCLEOTIDE SEQUENCE</scope>
</reference>
<keyword evidence="1" id="KW-0677">Repeat</keyword>
<dbReference type="AlphaFoldDB" id="A0A8H5ZCP1"/>